<organism evidence="1 2">
    <name type="scientific">Mikania micrantha</name>
    <name type="common">bitter vine</name>
    <dbReference type="NCBI Taxonomy" id="192012"/>
    <lineage>
        <taxon>Eukaryota</taxon>
        <taxon>Viridiplantae</taxon>
        <taxon>Streptophyta</taxon>
        <taxon>Embryophyta</taxon>
        <taxon>Tracheophyta</taxon>
        <taxon>Spermatophyta</taxon>
        <taxon>Magnoliopsida</taxon>
        <taxon>eudicotyledons</taxon>
        <taxon>Gunneridae</taxon>
        <taxon>Pentapetalae</taxon>
        <taxon>asterids</taxon>
        <taxon>campanulids</taxon>
        <taxon>Asterales</taxon>
        <taxon>Asteraceae</taxon>
        <taxon>Asteroideae</taxon>
        <taxon>Heliantheae alliance</taxon>
        <taxon>Eupatorieae</taxon>
        <taxon>Mikania</taxon>
    </lineage>
</organism>
<comment type="caution">
    <text evidence="1">The sequence shown here is derived from an EMBL/GenBank/DDBJ whole genome shotgun (WGS) entry which is preliminary data.</text>
</comment>
<keyword evidence="2" id="KW-1185">Reference proteome</keyword>
<name>A0A5N6PA08_9ASTR</name>
<evidence type="ECO:0000313" key="1">
    <source>
        <dbReference type="EMBL" id="KAD6118935.1"/>
    </source>
</evidence>
<gene>
    <name evidence="1" type="ORF">E3N88_10206</name>
</gene>
<reference evidence="1 2" key="1">
    <citation type="submission" date="2019-05" db="EMBL/GenBank/DDBJ databases">
        <title>Mikania micrantha, genome provides insights into the molecular mechanism of rapid growth.</title>
        <authorList>
            <person name="Liu B."/>
        </authorList>
    </citation>
    <scope>NUCLEOTIDE SEQUENCE [LARGE SCALE GENOMIC DNA]</scope>
    <source>
        <strain evidence="1">NLD-2019</strain>
        <tissue evidence="1">Leaf</tissue>
    </source>
</reference>
<dbReference type="AlphaFoldDB" id="A0A5N6PA08"/>
<proteinExistence type="predicted"/>
<protein>
    <submittedName>
        <fullName evidence="1">Uncharacterized protein</fullName>
    </submittedName>
</protein>
<dbReference type="Proteomes" id="UP000326396">
    <property type="component" value="Linkage Group LG13"/>
</dbReference>
<evidence type="ECO:0000313" key="2">
    <source>
        <dbReference type="Proteomes" id="UP000326396"/>
    </source>
</evidence>
<accession>A0A5N6PA08</accession>
<sequence>MNEEHPEHTFISDDRNMFAVRNDRSNVCCWLYDKGRDLYLVKRMNGKVEYYKRPRDFCTMPKVDIRSINKAMFFNPSKDSQADLFAKFIKDQCEKDFPVMRTGKGRRFASTCIIDPKTKKTWIYYKYPPPHVEITVPVSPRVSNNSLANFLSWYYDDLNLAAVIIKNKDDIDDIDIILDPMDLLKYGKDDMMKLHQSPIRVYSGADEEAKPFTRVVAYAIELKLYAGAGPHNVTLPIG</sequence>
<dbReference type="OrthoDB" id="1801558at2759"/>
<dbReference type="EMBL" id="SZYD01000005">
    <property type="protein sequence ID" value="KAD6118935.1"/>
    <property type="molecule type" value="Genomic_DNA"/>
</dbReference>